<keyword evidence="7 16" id="KW-0547">Nucleotide-binding</keyword>
<dbReference type="Gene3D" id="3.30.200.20">
    <property type="entry name" value="Phosphorylase Kinase, domain 1"/>
    <property type="match status" value="1"/>
</dbReference>
<dbReference type="PROSITE" id="PS50011">
    <property type="entry name" value="PROTEIN_KINASE_DOM"/>
    <property type="match status" value="1"/>
</dbReference>
<dbReference type="SUPFAM" id="SSF49265">
    <property type="entry name" value="Fibronectin type III"/>
    <property type="match status" value="1"/>
</dbReference>
<proteinExistence type="predicted"/>
<feature type="transmembrane region" description="Helical" evidence="17">
    <location>
        <begin position="514"/>
        <end position="537"/>
    </location>
</feature>
<reference evidence="20" key="1">
    <citation type="submission" date="2023-08" db="EMBL/GenBank/DDBJ databases">
        <authorList>
            <person name="Alioto T."/>
            <person name="Alioto T."/>
            <person name="Gomez Garrido J."/>
        </authorList>
    </citation>
    <scope>NUCLEOTIDE SEQUENCE</scope>
</reference>
<keyword evidence="4" id="KW-0808">Transferase</keyword>
<keyword evidence="9 16" id="KW-0067">ATP-binding</keyword>
<name>A0AA36BGE0_OCTVU</name>
<evidence type="ECO:0000256" key="3">
    <source>
        <dbReference type="ARBA" id="ARBA00022553"/>
    </source>
</evidence>
<evidence type="ECO:0000256" key="8">
    <source>
        <dbReference type="ARBA" id="ARBA00022777"/>
    </source>
</evidence>
<dbReference type="CDD" id="cd00192">
    <property type="entry name" value="PTKc"/>
    <property type="match status" value="1"/>
</dbReference>
<dbReference type="SMART" id="SM00219">
    <property type="entry name" value="TyrKc"/>
    <property type="match status" value="1"/>
</dbReference>
<evidence type="ECO:0000256" key="16">
    <source>
        <dbReference type="PROSITE-ProRule" id="PRU10141"/>
    </source>
</evidence>
<dbReference type="PANTHER" id="PTHR24416:SF620">
    <property type="entry name" value="TYROSINE-PROTEIN KINASE RECEPTOR TORSO"/>
    <property type="match status" value="1"/>
</dbReference>
<evidence type="ECO:0000256" key="1">
    <source>
        <dbReference type="ARBA" id="ARBA00004167"/>
    </source>
</evidence>
<dbReference type="Gene3D" id="1.10.510.10">
    <property type="entry name" value="Transferase(Phosphotransferase) domain 1"/>
    <property type="match status" value="1"/>
</dbReference>
<dbReference type="InterPro" id="IPR050122">
    <property type="entry name" value="RTK"/>
</dbReference>
<evidence type="ECO:0000256" key="12">
    <source>
        <dbReference type="ARBA" id="ARBA00023137"/>
    </source>
</evidence>
<organism evidence="20 21">
    <name type="scientific">Octopus vulgaris</name>
    <name type="common">Common octopus</name>
    <dbReference type="NCBI Taxonomy" id="6645"/>
    <lineage>
        <taxon>Eukaryota</taxon>
        <taxon>Metazoa</taxon>
        <taxon>Spiralia</taxon>
        <taxon>Lophotrochozoa</taxon>
        <taxon>Mollusca</taxon>
        <taxon>Cephalopoda</taxon>
        <taxon>Coleoidea</taxon>
        <taxon>Octopodiformes</taxon>
        <taxon>Octopoda</taxon>
        <taxon>Incirrata</taxon>
        <taxon>Octopodidae</taxon>
        <taxon>Octopus</taxon>
    </lineage>
</organism>
<dbReference type="InterPro" id="IPR001245">
    <property type="entry name" value="Ser-Thr/Tyr_kinase_cat_dom"/>
</dbReference>
<dbReference type="InterPro" id="IPR011009">
    <property type="entry name" value="Kinase-like_dom_sf"/>
</dbReference>
<keyword evidence="11 17" id="KW-0472">Membrane</keyword>
<evidence type="ECO:0000259" key="18">
    <source>
        <dbReference type="PROSITE" id="PS50011"/>
    </source>
</evidence>
<evidence type="ECO:0000256" key="15">
    <source>
        <dbReference type="ARBA" id="ARBA00051243"/>
    </source>
</evidence>
<sequence>MCVLASISVIQFGVQQSMVGELATYNLYRPFHCQDDICRQLSLSILIQQALLPCHWKKKTEATCLKDCVRNASVVVVVVVVVSVTLGPSLLEALLFPDFIYDVSLIVVINSHRTSQFTIKLELPSRQCRKTCALIQYLREWIHNHDRIQEVGTLSSANHSTGIQFTGPNIICKQDMWWTDQLFLHSVYYIYWNITYSHKQPSPGPVVVLVSVKQNDDQKWHIVANTSRPLFPVKLDNNMRYSLHLTAVNQHGVVGMGSTTWTTHIPDHPLPQPIHKLELMGHALKEDTITAKIKWQTKQDQSCFYKLKWTSSTKEFNSKNLGLPLKPEYTIKGLHFSDRYNLSLMTTNQQFSQFSIPVNISFATPSCLTLTNFSYTQCAPESVRDLHSWKAEVNRNGSNSSIVHIKWKAPAHLSHTNPITGYLVSWTKLVPLLQAPYIKPDKARIQLPPGALTCVLKDLQHGYQYKVIVQTVSKGGLSQPNAILLQPDNVMTLDPVERRFVTTLYPFDVKVSTLLTMVIPISLMLLALVVTLMFLLINHRKNVPSICGKSHHTKDIEKARCAKRVPAQPSLQCKDSYVLDPNQVHLMDVIGEGAFGKVMRAKYISSTLPGIKTTVAVKMLKDNASYNDKKMLSLEISAMRDLGSNRHIVSLIGHYCVRNQPVLVLEYCPLGDLQNYLRKFRDKDPHTARTTQYGYQNDPGPGSSNRLKEFPEMTFTTMLSYIRQIAIGMEYLSAQKIIHRDLAARNVLVSSHNLVKLCDFGLARDVYENDFYHLKSRQKLPYKWMAIETLKDQIFTVKSDVWSFGVVMWEVTSFGSCPYPGLNGLELYQSLEQGYRLTSPPNCSPKLYSIMKNCWHRESTMRPGFSELRWSVEKLMEEENCYLQLESGRECSAVDGAVAASPLLEPNKSSPNCIEMKATTQEDYLSPDMSLQKPEPRRYQVVERQRVVTTHVYKSPKDVTLKHCIFLPKSVSVKLSTLNSLKYFQEKVYNSGCG</sequence>
<evidence type="ECO:0000256" key="7">
    <source>
        <dbReference type="ARBA" id="ARBA00022741"/>
    </source>
</evidence>
<keyword evidence="6" id="KW-0677">Repeat</keyword>
<evidence type="ECO:0000256" key="4">
    <source>
        <dbReference type="ARBA" id="ARBA00022679"/>
    </source>
</evidence>
<keyword evidence="8" id="KW-0418">Kinase</keyword>
<dbReference type="EC" id="2.7.10.1" evidence="2"/>
<dbReference type="Pfam" id="PF00041">
    <property type="entry name" value="fn3"/>
    <property type="match status" value="1"/>
</dbReference>
<dbReference type="GO" id="GO:0005886">
    <property type="term" value="C:plasma membrane"/>
    <property type="evidence" value="ECO:0007669"/>
    <property type="project" value="TreeGrafter"/>
</dbReference>
<dbReference type="Gene3D" id="2.60.40.10">
    <property type="entry name" value="Immunoglobulins"/>
    <property type="match status" value="1"/>
</dbReference>
<keyword evidence="14" id="KW-0325">Glycoprotein</keyword>
<dbReference type="InterPro" id="IPR036116">
    <property type="entry name" value="FN3_sf"/>
</dbReference>
<dbReference type="PANTHER" id="PTHR24416">
    <property type="entry name" value="TYROSINE-PROTEIN KINASE RECEPTOR"/>
    <property type="match status" value="1"/>
</dbReference>
<comment type="subcellular location">
    <subcellularLocation>
        <location evidence="1">Membrane</location>
        <topology evidence="1">Single-pass membrane protein</topology>
    </subcellularLocation>
</comment>
<dbReference type="SUPFAM" id="SSF56112">
    <property type="entry name" value="Protein kinase-like (PK-like)"/>
    <property type="match status" value="1"/>
</dbReference>
<feature type="domain" description="Protein kinase" evidence="18">
    <location>
        <begin position="584"/>
        <end position="883"/>
    </location>
</feature>
<dbReference type="EMBL" id="OX597827">
    <property type="protein sequence ID" value="CAI9733574.1"/>
    <property type="molecule type" value="Genomic_DNA"/>
</dbReference>
<dbReference type="InterPro" id="IPR003961">
    <property type="entry name" value="FN3_dom"/>
</dbReference>
<evidence type="ECO:0000256" key="2">
    <source>
        <dbReference type="ARBA" id="ARBA00011902"/>
    </source>
</evidence>
<evidence type="ECO:0000256" key="14">
    <source>
        <dbReference type="ARBA" id="ARBA00023180"/>
    </source>
</evidence>
<evidence type="ECO:0000256" key="10">
    <source>
        <dbReference type="ARBA" id="ARBA00022989"/>
    </source>
</evidence>
<dbReference type="Proteomes" id="UP001162480">
    <property type="component" value="Chromosome 14"/>
</dbReference>
<dbReference type="InterPro" id="IPR013783">
    <property type="entry name" value="Ig-like_fold"/>
</dbReference>
<dbReference type="GO" id="GO:0043235">
    <property type="term" value="C:receptor complex"/>
    <property type="evidence" value="ECO:0007669"/>
    <property type="project" value="TreeGrafter"/>
</dbReference>
<evidence type="ECO:0000313" key="21">
    <source>
        <dbReference type="Proteomes" id="UP001162480"/>
    </source>
</evidence>
<evidence type="ECO:0000256" key="13">
    <source>
        <dbReference type="ARBA" id="ARBA00023170"/>
    </source>
</evidence>
<dbReference type="GO" id="GO:0004714">
    <property type="term" value="F:transmembrane receptor protein tyrosine kinase activity"/>
    <property type="evidence" value="ECO:0007669"/>
    <property type="project" value="UniProtKB-EC"/>
</dbReference>
<feature type="binding site" evidence="16">
    <location>
        <position position="618"/>
    </location>
    <ligand>
        <name>ATP</name>
        <dbReference type="ChEBI" id="CHEBI:30616"/>
    </ligand>
</feature>
<keyword evidence="21" id="KW-1185">Reference proteome</keyword>
<keyword evidence="12" id="KW-0829">Tyrosine-protein kinase</keyword>
<feature type="domain" description="Fibronectin type-III" evidence="19">
    <location>
        <begin position="382"/>
        <end position="495"/>
    </location>
</feature>
<dbReference type="InterPro" id="IPR000719">
    <property type="entry name" value="Prot_kinase_dom"/>
</dbReference>
<accession>A0AA36BGE0</accession>
<evidence type="ECO:0000256" key="17">
    <source>
        <dbReference type="SAM" id="Phobius"/>
    </source>
</evidence>
<dbReference type="InterPro" id="IPR017441">
    <property type="entry name" value="Protein_kinase_ATP_BS"/>
</dbReference>
<keyword evidence="3" id="KW-0597">Phosphoprotein</keyword>
<dbReference type="Pfam" id="PF07714">
    <property type="entry name" value="PK_Tyr_Ser-Thr"/>
    <property type="match status" value="1"/>
</dbReference>
<dbReference type="CDD" id="cd00063">
    <property type="entry name" value="FN3"/>
    <property type="match status" value="1"/>
</dbReference>
<dbReference type="GO" id="GO:0005524">
    <property type="term" value="F:ATP binding"/>
    <property type="evidence" value="ECO:0007669"/>
    <property type="project" value="UniProtKB-UniRule"/>
</dbReference>
<dbReference type="PRINTS" id="PR00109">
    <property type="entry name" value="TYRKINASE"/>
</dbReference>
<evidence type="ECO:0000256" key="5">
    <source>
        <dbReference type="ARBA" id="ARBA00022692"/>
    </source>
</evidence>
<dbReference type="AlphaFoldDB" id="A0AA36BGE0"/>
<keyword evidence="13" id="KW-0675">Receptor</keyword>
<keyword evidence="10 17" id="KW-1133">Transmembrane helix</keyword>
<evidence type="ECO:0000256" key="9">
    <source>
        <dbReference type="ARBA" id="ARBA00022840"/>
    </source>
</evidence>
<evidence type="ECO:0000256" key="11">
    <source>
        <dbReference type="ARBA" id="ARBA00023136"/>
    </source>
</evidence>
<dbReference type="PROSITE" id="PS00109">
    <property type="entry name" value="PROTEIN_KINASE_TYR"/>
    <property type="match status" value="1"/>
</dbReference>
<dbReference type="PROSITE" id="PS50853">
    <property type="entry name" value="FN3"/>
    <property type="match status" value="1"/>
</dbReference>
<evidence type="ECO:0000313" key="20">
    <source>
        <dbReference type="EMBL" id="CAI9733574.1"/>
    </source>
</evidence>
<comment type="catalytic activity">
    <reaction evidence="15">
        <text>L-tyrosyl-[protein] + ATP = O-phospho-L-tyrosyl-[protein] + ADP + H(+)</text>
        <dbReference type="Rhea" id="RHEA:10596"/>
        <dbReference type="Rhea" id="RHEA-COMP:10136"/>
        <dbReference type="Rhea" id="RHEA-COMP:20101"/>
        <dbReference type="ChEBI" id="CHEBI:15378"/>
        <dbReference type="ChEBI" id="CHEBI:30616"/>
        <dbReference type="ChEBI" id="CHEBI:46858"/>
        <dbReference type="ChEBI" id="CHEBI:61978"/>
        <dbReference type="ChEBI" id="CHEBI:456216"/>
        <dbReference type="EC" id="2.7.10.1"/>
    </reaction>
</comment>
<gene>
    <name evidence="20" type="ORF">OCTVUL_1B002892</name>
</gene>
<dbReference type="PROSITE" id="PS00107">
    <property type="entry name" value="PROTEIN_KINASE_ATP"/>
    <property type="match status" value="1"/>
</dbReference>
<keyword evidence="5 17" id="KW-0812">Transmembrane</keyword>
<dbReference type="InterPro" id="IPR008266">
    <property type="entry name" value="Tyr_kinase_AS"/>
</dbReference>
<dbReference type="InterPro" id="IPR020635">
    <property type="entry name" value="Tyr_kinase_cat_dom"/>
</dbReference>
<dbReference type="GO" id="GO:0007169">
    <property type="term" value="P:cell surface receptor protein tyrosine kinase signaling pathway"/>
    <property type="evidence" value="ECO:0007669"/>
    <property type="project" value="TreeGrafter"/>
</dbReference>
<dbReference type="FunFam" id="1.10.510.10:FF:000554">
    <property type="entry name" value="Predicted protein"/>
    <property type="match status" value="1"/>
</dbReference>
<evidence type="ECO:0000259" key="19">
    <source>
        <dbReference type="PROSITE" id="PS50853"/>
    </source>
</evidence>
<evidence type="ECO:0000256" key="6">
    <source>
        <dbReference type="ARBA" id="ARBA00022737"/>
    </source>
</evidence>
<protein>
    <recommendedName>
        <fullName evidence="2">receptor protein-tyrosine kinase</fullName>
        <ecNumber evidence="2">2.7.10.1</ecNumber>
    </recommendedName>
</protein>